<feature type="region of interest" description="Disordered" evidence="1">
    <location>
        <begin position="230"/>
        <end position="256"/>
    </location>
</feature>
<dbReference type="InterPro" id="IPR048494">
    <property type="entry name" value="Dit-like_N"/>
</dbReference>
<keyword evidence="4" id="KW-1185">Reference proteome</keyword>
<gene>
    <name evidence="3" type="ORF">ZYZZX_121</name>
</gene>
<sequence>MAVQVLPVRYTGNDSIYFHLRDNINEFLSLTATTDLNYDAPMQVTTQPMQSGQTITDNYQRAPRTVSLTGVVVVGYSGIFLRSLQTRTVENFITTCQLWRDQKQILSVVCPDGLGLSDCVITEFKASKDVGIKNGIRVNLTFQEINFRPIVGRTTVTTEQKSSGGNATTKDGATTSKTVKGSVATDIGTGKIGCQGLIDARQAGVISFDASMTKAVADCEWSQKTTKGVKAFSPSASKQAEDLMKKHGLNPNKRVP</sequence>
<dbReference type="EMBL" id="MW749004">
    <property type="protein sequence ID" value="QYA57336.1"/>
    <property type="molecule type" value="Genomic_DNA"/>
</dbReference>
<evidence type="ECO:0000313" key="4">
    <source>
        <dbReference type="Proteomes" id="UP000827415"/>
    </source>
</evidence>
<evidence type="ECO:0000259" key="2">
    <source>
        <dbReference type="Pfam" id="PF21821"/>
    </source>
</evidence>
<feature type="region of interest" description="Disordered" evidence="1">
    <location>
        <begin position="156"/>
        <end position="176"/>
    </location>
</feature>
<accession>A0AAE7W992</accession>
<evidence type="ECO:0000256" key="1">
    <source>
        <dbReference type="SAM" id="MobiDB-lite"/>
    </source>
</evidence>
<organism evidence="3 4">
    <name type="scientific">Hafnia phage vB_HpaM_Zyzzx</name>
    <dbReference type="NCBI Taxonomy" id="2836109"/>
    <lineage>
        <taxon>Viruses</taxon>
        <taxon>Duplodnaviria</taxon>
        <taxon>Heunggongvirae</taxon>
        <taxon>Uroviricota</taxon>
        <taxon>Caudoviricetes</taxon>
        <taxon>Andersonviridae</taxon>
        <taxon>Andersonviridae incertae sedis</taxon>
        <taxon>Daniellevirus</taxon>
        <taxon>Daniellevirus Zyzzx</taxon>
    </lineage>
</organism>
<name>A0AAE7W992_9CAUD</name>
<dbReference type="Proteomes" id="UP000827415">
    <property type="component" value="Segment"/>
</dbReference>
<protein>
    <recommendedName>
        <fullName evidence="2">Dit-like phage tail protein N-terminal domain-containing protein</fullName>
    </recommendedName>
</protein>
<reference evidence="3 4" key="1">
    <citation type="submission" date="2021-03" db="EMBL/GenBank/DDBJ databases">
        <authorList>
            <person name="Thompson D.W."/>
            <person name="Brown H.M.F."/>
            <person name="Thompson S.D."/>
            <person name="Grose J.H."/>
        </authorList>
    </citation>
    <scope>NUCLEOTIDE SEQUENCE [LARGE SCALE GENOMIC DNA]</scope>
</reference>
<proteinExistence type="predicted"/>
<dbReference type="Pfam" id="PF21821">
    <property type="entry name" value="Dit_like"/>
    <property type="match status" value="1"/>
</dbReference>
<feature type="domain" description="Dit-like phage tail protein N-terminal" evidence="2">
    <location>
        <begin position="31"/>
        <end position="147"/>
    </location>
</feature>
<evidence type="ECO:0000313" key="3">
    <source>
        <dbReference type="EMBL" id="QYA57336.1"/>
    </source>
</evidence>